<keyword evidence="2" id="KW-1185">Reference proteome</keyword>
<name>A0A843URU8_COLES</name>
<evidence type="ECO:0000313" key="2">
    <source>
        <dbReference type="Proteomes" id="UP000652761"/>
    </source>
</evidence>
<accession>A0A843URU8</accession>
<dbReference type="Proteomes" id="UP000652761">
    <property type="component" value="Unassembled WGS sequence"/>
</dbReference>
<dbReference type="OrthoDB" id="1704833at2759"/>
<organism evidence="1 2">
    <name type="scientific">Colocasia esculenta</name>
    <name type="common">Wild taro</name>
    <name type="synonym">Arum esculentum</name>
    <dbReference type="NCBI Taxonomy" id="4460"/>
    <lineage>
        <taxon>Eukaryota</taxon>
        <taxon>Viridiplantae</taxon>
        <taxon>Streptophyta</taxon>
        <taxon>Embryophyta</taxon>
        <taxon>Tracheophyta</taxon>
        <taxon>Spermatophyta</taxon>
        <taxon>Magnoliopsida</taxon>
        <taxon>Liliopsida</taxon>
        <taxon>Araceae</taxon>
        <taxon>Aroideae</taxon>
        <taxon>Colocasieae</taxon>
        <taxon>Colocasia</taxon>
    </lineage>
</organism>
<dbReference type="EMBL" id="NMUH01000871">
    <property type="protein sequence ID" value="MQL86091.1"/>
    <property type="molecule type" value="Genomic_DNA"/>
</dbReference>
<proteinExistence type="predicted"/>
<reference evidence="1" key="1">
    <citation type="submission" date="2017-07" db="EMBL/GenBank/DDBJ databases">
        <title>Taro Niue Genome Assembly and Annotation.</title>
        <authorList>
            <person name="Atibalentja N."/>
            <person name="Keating K."/>
            <person name="Fields C.J."/>
        </authorList>
    </citation>
    <scope>NUCLEOTIDE SEQUENCE</scope>
    <source>
        <strain evidence="1">Niue_2</strain>
        <tissue evidence="1">Leaf</tissue>
    </source>
</reference>
<evidence type="ECO:0008006" key="3">
    <source>
        <dbReference type="Google" id="ProtNLM"/>
    </source>
</evidence>
<sequence length="123" mass="14214">MAERRRPIWSILLESLSEAVGLRGRRRGPLETLEEFYTRVRRSLELGDHSEERSVWIFVAYLFGRLLFATQSSQMNYKFVLLLRDLERAGRYAWGAVMLGHLFSLLPSSSRNSQSTGGFTPFL</sequence>
<dbReference type="AlphaFoldDB" id="A0A843URU8"/>
<comment type="caution">
    <text evidence="1">The sequence shown here is derived from an EMBL/GenBank/DDBJ whole genome shotgun (WGS) entry which is preliminary data.</text>
</comment>
<protein>
    <recommendedName>
        <fullName evidence="3">Aminotransferase-like plant mobile domain-containing protein</fullName>
    </recommendedName>
</protein>
<evidence type="ECO:0000313" key="1">
    <source>
        <dbReference type="EMBL" id="MQL86091.1"/>
    </source>
</evidence>
<gene>
    <name evidence="1" type="ORF">Taro_018618</name>
</gene>